<dbReference type="Pfam" id="PF06028">
    <property type="entry name" value="DUF915"/>
    <property type="match status" value="1"/>
</dbReference>
<name>A0ABW1SLE7_9LACO</name>
<dbReference type="InterPro" id="IPR029058">
    <property type="entry name" value="AB_hydrolase_fold"/>
</dbReference>
<proteinExistence type="predicted"/>
<comment type="caution">
    <text evidence="1">The sequence shown here is derived from an EMBL/GenBank/DDBJ whole genome shotgun (WGS) entry which is preliminary data.</text>
</comment>
<dbReference type="Proteomes" id="UP001596171">
    <property type="component" value="Unassembled WGS sequence"/>
</dbReference>
<organism evidence="1 2">
    <name type="scientific">Lactiplantibacillus nangangensis</name>
    <dbReference type="NCBI Taxonomy" id="2559917"/>
    <lineage>
        <taxon>Bacteria</taxon>
        <taxon>Bacillati</taxon>
        <taxon>Bacillota</taxon>
        <taxon>Bacilli</taxon>
        <taxon>Lactobacillales</taxon>
        <taxon>Lactobacillaceae</taxon>
        <taxon>Lactiplantibacillus</taxon>
    </lineage>
</organism>
<dbReference type="PROSITE" id="PS51257">
    <property type="entry name" value="PROKAR_LIPOPROTEIN"/>
    <property type="match status" value="1"/>
</dbReference>
<keyword evidence="2" id="KW-1185">Reference proteome</keyword>
<keyword evidence="1" id="KW-0378">Hydrolase</keyword>
<accession>A0ABW1SLE7</accession>
<gene>
    <name evidence="1" type="ORF">ACFP1L_09275</name>
</gene>
<sequence length="290" mass="31629">MRKLGFIKWLFLGLVLVVGLGGCGKKQSQSTAASSQQAKKVLSPYVTSERPTFYVHGFQGSAKSTNTLIAHAEKTAHAHKVIVATVSTSGTVTLDGTWSAKTRNPIIQVVFKNNLAQYDQQSTWLAAVITAVKAQHPFKSYNIVAHSAGCVASVNLLMTKQASDFPKIHKLVTIAGPFDGVVGEDDVANQNSVLADGQPKYLHAAYELLVAKRTNFPKGVQLLNIVGNLDDGSHSDSLVTNVSARSIKYLLRGRQVDYTEKDFHGKQAQHSRLHENPQVALAVDNYIWHR</sequence>
<evidence type="ECO:0000313" key="2">
    <source>
        <dbReference type="Proteomes" id="UP001596171"/>
    </source>
</evidence>
<evidence type="ECO:0000313" key="1">
    <source>
        <dbReference type="EMBL" id="MFC6202056.1"/>
    </source>
</evidence>
<dbReference type="InterPro" id="IPR010315">
    <property type="entry name" value="DUF915_hydro-like"/>
</dbReference>
<reference evidence="2" key="1">
    <citation type="journal article" date="2019" name="Int. J. Syst. Evol. Microbiol.">
        <title>The Global Catalogue of Microorganisms (GCM) 10K type strain sequencing project: providing services to taxonomists for standard genome sequencing and annotation.</title>
        <authorList>
            <consortium name="The Broad Institute Genomics Platform"/>
            <consortium name="The Broad Institute Genome Sequencing Center for Infectious Disease"/>
            <person name="Wu L."/>
            <person name="Ma J."/>
        </authorList>
    </citation>
    <scope>NUCLEOTIDE SEQUENCE [LARGE SCALE GENOMIC DNA]</scope>
    <source>
        <strain evidence="2">CCM 8930</strain>
    </source>
</reference>
<dbReference type="Gene3D" id="3.40.50.1820">
    <property type="entry name" value="alpha/beta hydrolase"/>
    <property type="match status" value="1"/>
</dbReference>
<dbReference type="SUPFAM" id="SSF53474">
    <property type="entry name" value="alpha/beta-Hydrolases"/>
    <property type="match status" value="1"/>
</dbReference>
<dbReference type="GO" id="GO:0016787">
    <property type="term" value="F:hydrolase activity"/>
    <property type="evidence" value="ECO:0007669"/>
    <property type="project" value="UniProtKB-KW"/>
</dbReference>
<protein>
    <submittedName>
        <fullName evidence="1">Alpha/beta hydrolase</fullName>
    </submittedName>
</protein>
<dbReference type="EMBL" id="JBHSSE010000018">
    <property type="protein sequence ID" value="MFC6202056.1"/>
    <property type="molecule type" value="Genomic_DNA"/>
</dbReference>
<dbReference type="RefSeq" id="WP_137615544.1">
    <property type="nucleotide sequence ID" value="NZ_BJDI01000003.1"/>
</dbReference>